<feature type="compositionally biased region" description="Low complexity" evidence="1">
    <location>
        <begin position="139"/>
        <end position="160"/>
    </location>
</feature>
<evidence type="ECO:0000313" key="2">
    <source>
        <dbReference type="EMBL" id="KAJ2680214.1"/>
    </source>
</evidence>
<feature type="compositionally biased region" description="Acidic residues" evidence="1">
    <location>
        <begin position="318"/>
        <end position="332"/>
    </location>
</feature>
<feature type="compositionally biased region" description="Polar residues" evidence="1">
    <location>
        <begin position="190"/>
        <end position="202"/>
    </location>
</feature>
<feature type="compositionally biased region" description="Low complexity" evidence="1">
    <location>
        <begin position="78"/>
        <end position="92"/>
    </location>
</feature>
<dbReference type="AlphaFoldDB" id="A0A9W8L0N3"/>
<reference evidence="2" key="1">
    <citation type="submission" date="2022-07" db="EMBL/GenBank/DDBJ databases">
        <title>Phylogenomic reconstructions and comparative analyses of Kickxellomycotina fungi.</title>
        <authorList>
            <person name="Reynolds N.K."/>
            <person name="Stajich J.E."/>
            <person name="Barry K."/>
            <person name="Grigoriev I.V."/>
            <person name="Crous P."/>
            <person name="Smith M.E."/>
        </authorList>
    </citation>
    <scope>NUCLEOTIDE SEQUENCE</scope>
    <source>
        <strain evidence="2">NRRL 3115</strain>
    </source>
</reference>
<accession>A0A9W8L0N3</accession>
<evidence type="ECO:0000256" key="1">
    <source>
        <dbReference type="SAM" id="MobiDB-lite"/>
    </source>
</evidence>
<feature type="compositionally biased region" description="Basic and acidic residues" evidence="1">
    <location>
        <begin position="296"/>
        <end position="305"/>
    </location>
</feature>
<evidence type="ECO:0000313" key="3">
    <source>
        <dbReference type="Proteomes" id="UP001151518"/>
    </source>
</evidence>
<comment type="caution">
    <text evidence="2">The sequence shown here is derived from an EMBL/GenBank/DDBJ whole genome shotgun (WGS) entry which is preliminary data.</text>
</comment>
<protein>
    <submittedName>
        <fullName evidence="2">Uncharacterized protein</fullName>
    </submittedName>
</protein>
<sequence>MHTRGSSAAAESSTPSTPPLRPAETKEGISTRLRSRAKGKSTQSEEDSEDPAMPQTPTTAGRTKRATARKPATEDQNATPQTPSRRSTRTAALKANELLHDVADILSPRKRATRATTPAKKTEGASGQQSSGDEVSILSPSRRATRPSATASTSKSTAASRRARKPEAGESDKEDELALQSPTARRRSTRQPASEVSSANETDSAEVPAEDNKKTSVRRHGRASRTLKAANTDENKQENTDLVNTDKTGLPPPHPDLDSVARTLASLAGEASRKKSISSPSSAQSADEEFGTAPESPDKSKKESSADSALAKSVADENQQDSIDEISDLSDVDDPHFTEIMSVEAASVAMSAAESIAGSVSGISDAEDPMPIENSISRASDSDSESDDDAPEVFTSKAVTSATKLHSKEHASKPVKSDGDAVVPDSTAEKPAAVSEKAKKKHRARHRKRIAVVVAKKKASAALDNIAKKHEQPANALPEEIPEEFRLDLDKRLVISMEEKPQAKRAMVGDKLDASVLEEFAQESKKRRIVKETAKERKRTRKEKRSKKKDKASRVVSGIRVVAARPATKMSLLETLAQGVPDEVRKFVKEKHGGCRVKRSDPLVNIARNNNQAAIKFFK</sequence>
<dbReference type="EMBL" id="JANBTW010000006">
    <property type="protein sequence ID" value="KAJ2680214.1"/>
    <property type="molecule type" value="Genomic_DNA"/>
</dbReference>
<name>A0A9W8L0N3_9FUNG</name>
<organism evidence="2 3">
    <name type="scientific">Coemansia spiralis</name>
    <dbReference type="NCBI Taxonomy" id="417178"/>
    <lineage>
        <taxon>Eukaryota</taxon>
        <taxon>Fungi</taxon>
        <taxon>Fungi incertae sedis</taxon>
        <taxon>Zoopagomycota</taxon>
        <taxon>Kickxellomycotina</taxon>
        <taxon>Kickxellomycetes</taxon>
        <taxon>Kickxellales</taxon>
        <taxon>Kickxellaceae</taxon>
        <taxon>Coemansia</taxon>
    </lineage>
</organism>
<feature type="region of interest" description="Disordered" evidence="1">
    <location>
        <begin position="527"/>
        <end position="555"/>
    </location>
</feature>
<feature type="compositionally biased region" description="Basic residues" evidence="1">
    <location>
        <begin position="536"/>
        <end position="551"/>
    </location>
</feature>
<dbReference type="OrthoDB" id="5585315at2759"/>
<gene>
    <name evidence="2" type="ORF">GGI25_000807</name>
</gene>
<feature type="compositionally biased region" description="Basic and acidic residues" evidence="1">
    <location>
        <begin position="406"/>
        <end position="419"/>
    </location>
</feature>
<proteinExistence type="predicted"/>
<feature type="compositionally biased region" description="Basic residues" evidence="1">
    <location>
        <begin position="215"/>
        <end position="225"/>
    </location>
</feature>
<feature type="compositionally biased region" description="Basic residues" evidence="1">
    <location>
        <begin position="438"/>
        <end position="449"/>
    </location>
</feature>
<dbReference type="Proteomes" id="UP001151518">
    <property type="component" value="Unassembled WGS sequence"/>
</dbReference>
<feature type="compositionally biased region" description="Low complexity" evidence="1">
    <location>
        <begin position="1"/>
        <end position="15"/>
    </location>
</feature>
<feature type="region of interest" description="Disordered" evidence="1">
    <location>
        <begin position="360"/>
        <end position="449"/>
    </location>
</feature>
<feature type="compositionally biased region" description="Acidic residues" evidence="1">
    <location>
        <begin position="382"/>
        <end position="391"/>
    </location>
</feature>
<feature type="region of interest" description="Disordered" evidence="1">
    <location>
        <begin position="1"/>
        <end position="334"/>
    </location>
</feature>